<proteinExistence type="inferred from homology"/>
<evidence type="ECO:0000313" key="2">
    <source>
        <dbReference type="EMBL" id="KAK4265515.1"/>
    </source>
</evidence>
<sequence length="456" mass="50889">MLAITFKGSYSTVRPCDPTWNGTMALSELDQMACLTYVPSIYLYRSPKNSTAATIAETLEESLSKVLVPFYPLAGRLQWIGNGRLQLQCNAMGAQFIEAECELSLNDIGDDLSLSRLHGNLFPSVDFSLPIHELPLFLVQLTTFRCGGFSIGIAFSHAVADGTAAVHFMSEWARVTRGKTLQTPPFLNRSVFRAGEPPLGLSPPPTLDEYPEYGNPVLIIGQSDASEEKKKKTTTAMLKITKAQLEKLRKMANDSYEKPMARGFTRYETICGYVWRIACKARGHKKEQQAVIVTCVDSRSRMTPELPKEYFGNATFDVIAQSLAGDLMSKPLGFAASKVRETTERVTDKYIRSLIEFLKNLEDLTEHIDNDRVLGKEDGPFYGNPRVTAVSWLTMTTYGFDFGWGKELYMGPGPCEDDGNFFLIQSPEGDGSVVVAMCLQEAYMDEFKKLFYEDMP</sequence>
<evidence type="ECO:0008006" key="4">
    <source>
        <dbReference type="Google" id="ProtNLM"/>
    </source>
</evidence>
<accession>A0AAE1J862</accession>
<dbReference type="PANTHER" id="PTHR31642">
    <property type="entry name" value="TRICHOTHECENE 3-O-ACETYLTRANSFERASE"/>
    <property type="match status" value="1"/>
</dbReference>
<comment type="caution">
    <text evidence="2">The sequence shown here is derived from an EMBL/GenBank/DDBJ whole genome shotgun (WGS) entry which is preliminary data.</text>
</comment>
<protein>
    <recommendedName>
        <fullName evidence="4">Spermidine hydroxycinnamoyl transferase</fullName>
    </recommendedName>
</protein>
<comment type="similarity">
    <text evidence="1">Belongs to the plant acyltransferase family.</text>
</comment>
<name>A0AAE1J862_9FABA</name>
<reference evidence="2" key="1">
    <citation type="submission" date="2023-10" db="EMBL/GenBank/DDBJ databases">
        <title>Chromosome-level genome of the transformable northern wattle, Acacia crassicarpa.</title>
        <authorList>
            <person name="Massaro I."/>
            <person name="Sinha N.R."/>
            <person name="Poethig S."/>
            <person name="Leichty A.R."/>
        </authorList>
    </citation>
    <scope>NUCLEOTIDE SEQUENCE</scope>
    <source>
        <strain evidence="2">Acra3RX</strain>
        <tissue evidence="2">Leaf</tissue>
    </source>
</reference>
<dbReference type="PANTHER" id="PTHR31642:SF324">
    <property type="entry name" value="SPERMIDINE HYDROXYCINNAMOYL TRANSFERASE"/>
    <property type="match status" value="1"/>
</dbReference>
<keyword evidence="3" id="KW-1185">Reference proteome</keyword>
<dbReference type="Gene3D" id="3.30.559.10">
    <property type="entry name" value="Chloramphenicol acetyltransferase-like domain"/>
    <property type="match status" value="2"/>
</dbReference>
<dbReference type="Proteomes" id="UP001293593">
    <property type="component" value="Unassembled WGS sequence"/>
</dbReference>
<dbReference type="AlphaFoldDB" id="A0AAE1J862"/>
<evidence type="ECO:0000256" key="1">
    <source>
        <dbReference type="ARBA" id="ARBA00009861"/>
    </source>
</evidence>
<dbReference type="InterPro" id="IPR050317">
    <property type="entry name" value="Plant_Fungal_Acyltransferase"/>
</dbReference>
<gene>
    <name evidence="2" type="ORF">QN277_026561</name>
</gene>
<dbReference type="InterPro" id="IPR023213">
    <property type="entry name" value="CAT-like_dom_sf"/>
</dbReference>
<dbReference type="EMBL" id="JAWXYG010000008">
    <property type="protein sequence ID" value="KAK4265515.1"/>
    <property type="molecule type" value="Genomic_DNA"/>
</dbReference>
<evidence type="ECO:0000313" key="3">
    <source>
        <dbReference type="Proteomes" id="UP001293593"/>
    </source>
</evidence>
<dbReference type="Pfam" id="PF02458">
    <property type="entry name" value="Transferase"/>
    <property type="match status" value="1"/>
</dbReference>
<organism evidence="2 3">
    <name type="scientific">Acacia crassicarpa</name>
    <name type="common">northern wattle</name>
    <dbReference type="NCBI Taxonomy" id="499986"/>
    <lineage>
        <taxon>Eukaryota</taxon>
        <taxon>Viridiplantae</taxon>
        <taxon>Streptophyta</taxon>
        <taxon>Embryophyta</taxon>
        <taxon>Tracheophyta</taxon>
        <taxon>Spermatophyta</taxon>
        <taxon>Magnoliopsida</taxon>
        <taxon>eudicotyledons</taxon>
        <taxon>Gunneridae</taxon>
        <taxon>Pentapetalae</taxon>
        <taxon>rosids</taxon>
        <taxon>fabids</taxon>
        <taxon>Fabales</taxon>
        <taxon>Fabaceae</taxon>
        <taxon>Caesalpinioideae</taxon>
        <taxon>mimosoid clade</taxon>
        <taxon>Acacieae</taxon>
        <taxon>Acacia</taxon>
    </lineage>
</organism>
<dbReference type="GO" id="GO:0016747">
    <property type="term" value="F:acyltransferase activity, transferring groups other than amino-acyl groups"/>
    <property type="evidence" value="ECO:0007669"/>
    <property type="project" value="TreeGrafter"/>
</dbReference>